<feature type="transmembrane region" description="Helical" evidence="1">
    <location>
        <begin position="31"/>
        <end position="52"/>
    </location>
</feature>
<sequence>MNLRQKLQVVIMLLLTLFAFATYHEGTGSTAWLQWLAVLSIMAFVYIFDVAFTDEHSFIFDPDADNWRRKVEAISS</sequence>
<keyword evidence="1" id="KW-0812">Transmembrane</keyword>
<evidence type="ECO:0000256" key="2">
    <source>
        <dbReference type="SAM" id="SignalP"/>
    </source>
</evidence>
<accession>A0A9K3K5W4</accession>
<reference evidence="3" key="2">
    <citation type="submission" date="2021-04" db="EMBL/GenBank/DDBJ databases">
        <authorList>
            <person name="Podell S."/>
        </authorList>
    </citation>
    <scope>NUCLEOTIDE SEQUENCE</scope>
    <source>
        <strain evidence="3">Hildebrandi</strain>
    </source>
</reference>
<protein>
    <submittedName>
        <fullName evidence="3">Uncharacterized protein</fullName>
    </submittedName>
</protein>
<dbReference type="Proteomes" id="UP000693970">
    <property type="component" value="Unassembled WGS sequence"/>
</dbReference>
<evidence type="ECO:0000256" key="1">
    <source>
        <dbReference type="SAM" id="Phobius"/>
    </source>
</evidence>
<evidence type="ECO:0000313" key="4">
    <source>
        <dbReference type="EMBL" id="KAG7352941.1"/>
    </source>
</evidence>
<evidence type="ECO:0000313" key="5">
    <source>
        <dbReference type="Proteomes" id="UP000693970"/>
    </source>
</evidence>
<feature type="signal peptide" evidence="2">
    <location>
        <begin position="1"/>
        <end position="21"/>
    </location>
</feature>
<keyword evidence="5" id="KW-1185">Reference proteome</keyword>
<dbReference type="OrthoDB" id="38419at2759"/>
<dbReference type="AlphaFoldDB" id="A0A9K3K5W4"/>
<dbReference type="EMBL" id="JAGRRH010000076">
    <property type="protein sequence ID" value="KAG7337699.1"/>
    <property type="molecule type" value="Genomic_DNA"/>
</dbReference>
<feature type="chain" id="PRO_5039844325" evidence="2">
    <location>
        <begin position="22"/>
        <end position="76"/>
    </location>
</feature>
<name>A0A9K3K5W4_9STRA</name>
<evidence type="ECO:0000313" key="3">
    <source>
        <dbReference type="EMBL" id="KAG7337699.1"/>
    </source>
</evidence>
<comment type="caution">
    <text evidence="3">The sequence shown here is derived from an EMBL/GenBank/DDBJ whole genome shotgun (WGS) entry which is preliminary data.</text>
</comment>
<organism evidence="3 5">
    <name type="scientific">Nitzschia inconspicua</name>
    <dbReference type="NCBI Taxonomy" id="303405"/>
    <lineage>
        <taxon>Eukaryota</taxon>
        <taxon>Sar</taxon>
        <taxon>Stramenopiles</taxon>
        <taxon>Ochrophyta</taxon>
        <taxon>Bacillariophyta</taxon>
        <taxon>Bacillariophyceae</taxon>
        <taxon>Bacillariophycidae</taxon>
        <taxon>Bacillariales</taxon>
        <taxon>Bacillariaceae</taxon>
        <taxon>Nitzschia</taxon>
    </lineage>
</organism>
<proteinExistence type="predicted"/>
<gene>
    <name evidence="4" type="ORF">IV203_008989</name>
    <name evidence="3" type="ORF">IV203_011231</name>
</gene>
<dbReference type="EMBL" id="JAGRRH010000017">
    <property type="protein sequence ID" value="KAG7352941.1"/>
    <property type="molecule type" value="Genomic_DNA"/>
</dbReference>
<keyword evidence="2" id="KW-0732">Signal</keyword>
<keyword evidence="1" id="KW-0472">Membrane</keyword>
<keyword evidence="1" id="KW-1133">Transmembrane helix</keyword>
<reference evidence="3" key="1">
    <citation type="journal article" date="2021" name="Sci. Rep.">
        <title>Diploid genomic architecture of Nitzschia inconspicua, an elite biomass production diatom.</title>
        <authorList>
            <person name="Oliver A."/>
            <person name="Podell S."/>
            <person name="Pinowska A."/>
            <person name="Traller J.C."/>
            <person name="Smith S.R."/>
            <person name="McClure R."/>
            <person name="Beliaev A."/>
            <person name="Bohutskyi P."/>
            <person name="Hill E.A."/>
            <person name="Rabines A."/>
            <person name="Zheng H."/>
            <person name="Allen L.Z."/>
            <person name="Kuo A."/>
            <person name="Grigoriev I.V."/>
            <person name="Allen A.E."/>
            <person name="Hazlebeck D."/>
            <person name="Allen E.E."/>
        </authorList>
    </citation>
    <scope>NUCLEOTIDE SEQUENCE</scope>
    <source>
        <strain evidence="3">Hildebrandi</strain>
    </source>
</reference>